<evidence type="ECO:0000313" key="2">
    <source>
        <dbReference type="EMBL" id="KAF9491690.1"/>
    </source>
</evidence>
<feature type="region of interest" description="Disordered" evidence="1">
    <location>
        <begin position="1"/>
        <end position="31"/>
    </location>
</feature>
<protein>
    <submittedName>
        <fullName evidence="2">Uncharacterized protein</fullName>
    </submittedName>
</protein>
<organism evidence="2 3">
    <name type="scientific">Pleurotus eryngii</name>
    <name type="common">Boletus of the steppes</name>
    <dbReference type="NCBI Taxonomy" id="5323"/>
    <lineage>
        <taxon>Eukaryota</taxon>
        <taxon>Fungi</taxon>
        <taxon>Dikarya</taxon>
        <taxon>Basidiomycota</taxon>
        <taxon>Agaricomycotina</taxon>
        <taxon>Agaricomycetes</taxon>
        <taxon>Agaricomycetidae</taxon>
        <taxon>Agaricales</taxon>
        <taxon>Pleurotineae</taxon>
        <taxon>Pleurotaceae</taxon>
        <taxon>Pleurotus</taxon>
    </lineage>
</organism>
<proteinExistence type="predicted"/>
<feature type="compositionally biased region" description="Pro residues" evidence="1">
    <location>
        <begin position="1"/>
        <end position="10"/>
    </location>
</feature>
<name>A0A9P5ZQC8_PLEER</name>
<evidence type="ECO:0000256" key="1">
    <source>
        <dbReference type="SAM" id="MobiDB-lite"/>
    </source>
</evidence>
<comment type="caution">
    <text evidence="2">The sequence shown here is derived from an EMBL/GenBank/DDBJ whole genome shotgun (WGS) entry which is preliminary data.</text>
</comment>
<feature type="non-terminal residue" evidence="2">
    <location>
        <position position="1"/>
    </location>
</feature>
<gene>
    <name evidence="2" type="ORF">BDN71DRAFT_1452569</name>
</gene>
<sequence length="73" mass="7871">HLPSPQTPKPPKSRLGTPDPETPSHARRCGHVSGSASLNRCLHMNQLRQGAAQPVLMCAGGEPRFVYSIVRTS</sequence>
<accession>A0A9P5ZQC8</accession>
<dbReference type="Proteomes" id="UP000807025">
    <property type="component" value="Unassembled WGS sequence"/>
</dbReference>
<reference evidence="2" key="1">
    <citation type="submission" date="2020-11" db="EMBL/GenBank/DDBJ databases">
        <authorList>
            <consortium name="DOE Joint Genome Institute"/>
            <person name="Ahrendt S."/>
            <person name="Riley R."/>
            <person name="Andreopoulos W."/>
            <person name="Labutti K."/>
            <person name="Pangilinan J."/>
            <person name="Ruiz-Duenas F.J."/>
            <person name="Barrasa J.M."/>
            <person name="Sanchez-Garcia M."/>
            <person name="Camarero S."/>
            <person name="Miyauchi S."/>
            <person name="Serrano A."/>
            <person name="Linde D."/>
            <person name="Babiker R."/>
            <person name="Drula E."/>
            <person name="Ayuso-Fernandez I."/>
            <person name="Pacheco R."/>
            <person name="Padilla G."/>
            <person name="Ferreira P."/>
            <person name="Barriuso J."/>
            <person name="Kellner H."/>
            <person name="Castanera R."/>
            <person name="Alfaro M."/>
            <person name="Ramirez L."/>
            <person name="Pisabarro A.G."/>
            <person name="Kuo A."/>
            <person name="Tritt A."/>
            <person name="Lipzen A."/>
            <person name="He G."/>
            <person name="Yan M."/>
            <person name="Ng V."/>
            <person name="Cullen D."/>
            <person name="Martin F."/>
            <person name="Rosso M.-N."/>
            <person name="Henrissat B."/>
            <person name="Hibbett D."/>
            <person name="Martinez A.T."/>
            <person name="Grigoriev I.V."/>
        </authorList>
    </citation>
    <scope>NUCLEOTIDE SEQUENCE</scope>
    <source>
        <strain evidence="2">ATCC 90797</strain>
    </source>
</reference>
<dbReference type="EMBL" id="MU154614">
    <property type="protein sequence ID" value="KAF9491690.1"/>
    <property type="molecule type" value="Genomic_DNA"/>
</dbReference>
<keyword evidence="3" id="KW-1185">Reference proteome</keyword>
<dbReference type="AlphaFoldDB" id="A0A9P5ZQC8"/>
<evidence type="ECO:0000313" key="3">
    <source>
        <dbReference type="Proteomes" id="UP000807025"/>
    </source>
</evidence>